<reference evidence="4 5" key="1">
    <citation type="submission" date="2016-04" db="EMBL/GenBank/DDBJ databases">
        <title>Draft genome sequence of freshwater magnetotactic bacteria Magnetospirillum marisnigri SP-1 and Magnetospirillum moscoviense BB-1.</title>
        <authorList>
            <person name="Koziaeva V."/>
            <person name="Dziuba M.V."/>
            <person name="Ivanov T.M."/>
            <person name="Kuznetsov B."/>
            <person name="Grouzdev D.S."/>
        </authorList>
    </citation>
    <scope>NUCLEOTIDE SEQUENCE [LARGE SCALE GENOMIC DNA]</scope>
    <source>
        <strain evidence="4 5">BB-1</strain>
    </source>
</reference>
<dbReference type="InterPro" id="IPR001789">
    <property type="entry name" value="Sig_transdc_resp-reg_receiver"/>
</dbReference>
<dbReference type="EMBL" id="LWQU01000188">
    <property type="protein sequence ID" value="OAN45159.1"/>
    <property type="molecule type" value="Genomic_DNA"/>
</dbReference>
<dbReference type="PROSITE" id="PS50110">
    <property type="entry name" value="RESPONSE_REGULATORY"/>
    <property type="match status" value="1"/>
</dbReference>
<evidence type="ECO:0000313" key="4">
    <source>
        <dbReference type="EMBL" id="OAN45159.1"/>
    </source>
</evidence>
<dbReference type="GO" id="GO:0000160">
    <property type="term" value="P:phosphorelay signal transduction system"/>
    <property type="evidence" value="ECO:0007669"/>
    <property type="project" value="InterPro"/>
</dbReference>
<gene>
    <name evidence="4" type="ORF">A6A05_17030</name>
</gene>
<dbReference type="PANTHER" id="PTHR44591:SF3">
    <property type="entry name" value="RESPONSE REGULATORY DOMAIN-CONTAINING PROTEIN"/>
    <property type="match status" value="1"/>
</dbReference>
<dbReference type="OrthoDB" id="9786548at2"/>
<dbReference type="Proteomes" id="UP000078543">
    <property type="component" value="Unassembled WGS sequence"/>
</dbReference>
<dbReference type="Gene3D" id="3.40.50.2300">
    <property type="match status" value="1"/>
</dbReference>
<evidence type="ECO:0000256" key="1">
    <source>
        <dbReference type="ARBA" id="ARBA00022553"/>
    </source>
</evidence>
<dbReference type="AlphaFoldDB" id="A0A178M8S3"/>
<evidence type="ECO:0000256" key="2">
    <source>
        <dbReference type="PROSITE-ProRule" id="PRU00169"/>
    </source>
</evidence>
<dbReference type="InterPro" id="IPR050595">
    <property type="entry name" value="Bact_response_regulator"/>
</dbReference>
<name>A0A178M8S3_9PROT</name>
<dbReference type="PANTHER" id="PTHR44591">
    <property type="entry name" value="STRESS RESPONSE REGULATOR PROTEIN 1"/>
    <property type="match status" value="1"/>
</dbReference>
<dbReference type="STRING" id="1437059.A6A05_17030"/>
<feature type="modified residue" description="4-aspartylphosphate" evidence="2">
    <location>
        <position position="58"/>
    </location>
</feature>
<keyword evidence="5" id="KW-1185">Reference proteome</keyword>
<comment type="caution">
    <text evidence="4">The sequence shown here is derived from an EMBL/GenBank/DDBJ whole genome shotgun (WGS) entry which is preliminary data.</text>
</comment>
<keyword evidence="1 2" id="KW-0597">Phosphoprotein</keyword>
<evidence type="ECO:0000313" key="5">
    <source>
        <dbReference type="Proteomes" id="UP000078543"/>
    </source>
</evidence>
<proteinExistence type="predicted"/>
<protein>
    <recommendedName>
        <fullName evidence="3">Response regulatory domain-containing protein</fullName>
    </recommendedName>
</protein>
<dbReference type="Pfam" id="PF00072">
    <property type="entry name" value="Response_reg"/>
    <property type="match status" value="1"/>
</dbReference>
<dbReference type="InterPro" id="IPR011006">
    <property type="entry name" value="CheY-like_superfamily"/>
</dbReference>
<dbReference type="SMART" id="SM00448">
    <property type="entry name" value="REC"/>
    <property type="match status" value="1"/>
</dbReference>
<evidence type="ECO:0000259" key="3">
    <source>
        <dbReference type="PROSITE" id="PS50110"/>
    </source>
</evidence>
<feature type="domain" description="Response regulatory" evidence="3">
    <location>
        <begin position="7"/>
        <end position="125"/>
    </location>
</feature>
<dbReference type="RefSeq" id="WP_068504279.1">
    <property type="nucleotide sequence ID" value="NZ_LWQU01000188.1"/>
</dbReference>
<organism evidence="4 5">
    <name type="scientific">Magnetospirillum moscoviense</name>
    <dbReference type="NCBI Taxonomy" id="1437059"/>
    <lineage>
        <taxon>Bacteria</taxon>
        <taxon>Pseudomonadati</taxon>
        <taxon>Pseudomonadota</taxon>
        <taxon>Alphaproteobacteria</taxon>
        <taxon>Rhodospirillales</taxon>
        <taxon>Rhodospirillaceae</taxon>
        <taxon>Magnetospirillum</taxon>
    </lineage>
</organism>
<accession>A0A178M8S3</accession>
<dbReference type="SUPFAM" id="SSF52172">
    <property type="entry name" value="CheY-like"/>
    <property type="match status" value="1"/>
</dbReference>
<sequence>MEQAPLNVLIIEDNSGDALLEEIALTEQDFPSIVRRALNGDEAIAYLGSAPVDLVLLDGILDGEPGLEVLRRIKTDSARPDVPVVIVTGSERQRDREEFLANGAAAVLYKRATFEELVRELSALKRFT</sequence>